<dbReference type="Pfam" id="PF00934">
    <property type="entry name" value="PE"/>
    <property type="match status" value="1"/>
</dbReference>
<dbReference type="Gene3D" id="1.10.287.850">
    <property type="entry name" value="HP0062-like domain"/>
    <property type="match status" value="1"/>
</dbReference>
<keyword evidence="3" id="KW-1185">Reference proteome</keyword>
<gene>
    <name evidence="2" type="ORF">MKK62_06560</name>
</gene>
<proteinExistence type="predicted"/>
<evidence type="ECO:0000313" key="2">
    <source>
        <dbReference type="EMBL" id="UMB70941.1"/>
    </source>
</evidence>
<evidence type="ECO:0000259" key="1">
    <source>
        <dbReference type="Pfam" id="PF00934"/>
    </source>
</evidence>
<evidence type="ECO:0000313" key="3">
    <source>
        <dbReference type="Proteomes" id="UP001055336"/>
    </source>
</evidence>
<dbReference type="RefSeq" id="WP_240262695.1">
    <property type="nucleotide sequence ID" value="NZ_CP092488.2"/>
</dbReference>
<dbReference type="InterPro" id="IPR000084">
    <property type="entry name" value="PE-PGRS_N"/>
</dbReference>
<organism evidence="2 3">
    <name type="scientific">Mycobacterium paraterrae</name>
    <dbReference type="NCBI Taxonomy" id="577492"/>
    <lineage>
        <taxon>Bacteria</taxon>
        <taxon>Bacillati</taxon>
        <taxon>Actinomycetota</taxon>
        <taxon>Actinomycetes</taxon>
        <taxon>Mycobacteriales</taxon>
        <taxon>Mycobacteriaceae</taxon>
        <taxon>Mycobacterium</taxon>
    </lineage>
</organism>
<dbReference type="EMBL" id="CP092488">
    <property type="protein sequence ID" value="UMB70941.1"/>
    <property type="molecule type" value="Genomic_DNA"/>
</dbReference>
<sequence>MFVTTQPDVLQGAAGTLAGIGDAMVARNSAAAAPTTALAPAASDLVSAMTAAQFGQHGALYQQIAAQAAEVHEQLVAALRSGAGAYALTEATNVASAH</sequence>
<feature type="domain" description="PE" evidence="1">
    <location>
        <begin position="3"/>
        <end position="93"/>
    </location>
</feature>
<name>A0ABY3VS70_9MYCO</name>
<dbReference type="InterPro" id="IPR038332">
    <property type="entry name" value="PPE_sf"/>
</dbReference>
<dbReference type="Proteomes" id="UP001055336">
    <property type="component" value="Chromosome"/>
</dbReference>
<dbReference type="SUPFAM" id="SSF140459">
    <property type="entry name" value="PE/PPE dimer-like"/>
    <property type="match status" value="1"/>
</dbReference>
<reference evidence="2" key="1">
    <citation type="submission" date="2022-08" db="EMBL/GenBank/DDBJ databases">
        <title>Whole genome sequencing of non-tuberculosis mycobacteria type-strains.</title>
        <authorList>
            <person name="Igarashi Y."/>
            <person name="Osugi A."/>
            <person name="Mitarai S."/>
        </authorList>
    </citation>
    <scope>NUCLEOTIDE SEQUENCE</scope>
    <source>
        <strain evidence="2">DSM 45127</strain>
    </source>
</reference>
<accession>A0ABY3VS70</accession>
<protein>
    <submittedName>
        <fullName evidence="2">PE family protein</fullName>
    </submittedName>
</protein>